<comment type="caution">
    <text evidence="2">The sequence shown here is derived from an EMBL/GenBank/DDBJ whole genome shotgun (WGS) entry which is preliminary data.</text>
</comment>
<name>A0AAV7L9L1_PLEWA</name>
<dbReference type="EMBL" id="JANPWB010000015">
    <property type="protein sequence ID" value="KAJ1087179.1"/>
    <property type="molecule type" value="Genomic_DNA"/>
</dbReference>
<keyword evidence="3" id="KW-1185">Reference proteome</keyword>
<organism evidence="2 3">
    <name type="scientific">Pleurodeles waltl</name>
    <name type="common">Iberian ribbed newt</name>
    <dbReference type="NCBI Taxonomy" id="8319"/>
    <lineage>
        <taxon>Eukaryota</taxon>
        <taxon>Metazoa</taxon>
        <taxon>Chordata</taxon>
        <taxon>Craniata</taxon>
        <taxon>Vertebrata</taxon>
        <taxon>Euteleostomi</taxon>
        <taxon>Amphibia</taxon>
        <taxon>Batrachia</taxon>
        <taxon>Caudata</taxon>
        <taxon>Salamandroidea</taxon>
        <taxon>Salamandridae</taxon>
        <taxon>Pleurodelinae</taxon>
        <taxon>Pleurodeles</taxon>
    </lineage>
</organism>
<dbReference type="AlphaFoldDB" id="A0AAV7L9L1"/>
<evidence type="ECO:0000313" key="3">
    <source>
        <dbReference type="Proteomes" id="UP001066276"/>
    </source>
</evidence>
<feature type="region of interest" description="Disordered" evidence="1">
    <location>
        <begin position="125"/>
        <end position="165"/>
    </location>
</feature>
<accession>A0AAV7L9L1</accession>
<gene>
    <name evidence="2" type="ORF">NDU88_000368</name>
</gene>
<reference evidence="2" key="1">
    <citation type="journal article" date="2022" name="bioRxiv">
        <title>Sequencing and chromosome-scale assembly of the giantPleurodeles waltlgenome.</title>
        <authorList>
            <person name="Brown T."/>
            <person name="Elewa A."/>
            <person name="Iarovenko S."/>
            <person name="Subramanian E."/>
            <person name="Araus A.J."/>
            <person name="Petzold A."/>
            <person name="Susuki M."/>
            <person name="Suzuki K.-i.T."/>
            <person name="Hayashi T."/>
            <person name="Toyoda A."/>
            <person name="Oliveira C."/>
            <person name="Osipova E."/>
            <person name="Leigh N.D."/>
            <person name="Simon A."/>
            <person name="Yun M.H."/>
        </authorList>
    </citation>
    <scope>NUCLEOTIDE SEQUENCE</scope>
    <source>
        <strain evidence="2">20211129_DDA</strain>
        <tissue evidence="2">Liver</tissue>
    </source>
</reference>
<evidence type="ECO:0000313" key="2">
    <source>
        <dbReference type="EMBL" id="KAJ1087179.1"/>
    </source>
</evidence>
<sequence length="190" mass="19803">MLWGEAICKCCIPRALIARSASSESITTAAPSLPPMLSTHLAPTSDIGSAHIRSVPRTALASGLVYGLLGCARASIRVRPSCLCVAGRPSLGHYGTLSVTCAQGLIPFYGPEALGTLRYALQLPHPAPGPSSTSSRHGPIHTTDQAPQVEARTSLTSGAGSQRSHSSVWALWSPSARQRSSAARLGLRDL</sequence>
<proteinExistence type="predicted"/>
<protein>
    <submittedName>
        <fullName evidence="2">Uncharacterized protein</fullName>
    </submittedName>
</protein>
<dbReference type="Proteomes" id="UP001066276">
    <property type="component" value="Chromosome 11"/>
</dbReference>
<feature type="compositionally biased region" description="Polar residues" evidence="1">
    <location>
        <begin position="130"/>
        <end position="165"/>
    </location>
</feature>
<evidence type="ECO:0000256" key="1">
    <source>
        <dbReference type="SAM" id="MobiDB-lite"/>
    </source>
</evidence>